<sequence>MKTLLTFALAGALSISSLAAFGADDLRANSDVKANFKKVNVLLKEGVGDAKVAIYDPNGKRLHQQKVHVEGQDVIIPYNLTELPCGEYRVEILTDEEKVEYTVATFEKPAQPIQAPLVAYGKQISPNTVNLTVIGLEEPGVEVTIKYANSNKIITSEEINQPEGFQKNYQLKGVSPEDVYFELKDSKGRVKTIFFE</sequence>
<keyword evidence="3" id="KW-1185">Reference proteome</keyword>
<dbReference type="OrthoDB" id="1492409at2"/>
<protein>
    <recommendedName>
        <fullName evidence="4">Secreted protein (Por secretion system target)</fullName>
    </recommendedName>
</protein>
<dbReference type="Proteomes" id="UP000294535">
    <property type="component" value="Unassembled WGS sequence"/>
</dbReference>
<feature type="chain" id="PRO_5020825886" description="Secreted protein (Por secretion system target)" evidence="1">
    <location>
        <begin position="20"/>
        <end position="196"/>
    </location>
</feature>
<proteinExistence type="predicted"/>
<feature type="signal peptide" evidence="1">
    <location>
        <begin position="1"/>
        <end position="19"/>
    </location>
</feature>
<evidence type="ECO:0000313" key="2">
    <source>
        <dbReference type="EMBL" id="TDQ19167.1"/>
    </source>
</evidence>
<evidence type="ECO:0008006" key="4">
    <source>
        <dbReference type="Google" id="ProtNLM"/>
    </source>
</evidence>
<evidence type="ECO:0000256" key="1">
    <source>
        <dbReference type="SAM" id="SignalP"/>
    </source>
</evidence>
<evidence type="ECO:0000313" key="3">
    <source>
        <dbReference type="Proteomes" id="UP000294535"/>
    </source>
</evidence>
<dbReference type="RefSeq" id="WP_133553231.1">
    <property type="nucleotide sequence ID" value="NZ_SNYF01000005.1"/>
</dbReference>
<reference evidence="2 3" key="1">
    <citation type="submission" date="2019-03" db="EMBL/GenBank/DDBJ databases">
        <title>Genomic Encyclopedia of Type Strains, Phase III (KMG-III): the genomes of soil and plant-associated and newly described type strains.</title>
        <authorList>
            <person name="Whitman W."/>
        </authorList>
    </citation>
    <scope>NUCLEOTIDE SEQUENCE [LARGE SCALE GENOMIC DNA]</scope>
    <source>
        <strain evidence="2 3">CECT 8446</strain>
    </source>
</reference>
<dbReference type="EMBL" id="SNYF01000005">
    <property type="protein sequence ID" value="TDQ19167.1"/>
    <property type="molecule type" value="Genomic_DNA"/>
</dbReference>
<name>A0A4V6PW64_9BACT</name>
<gene>
    <name evidence="2" type="ORF">DFQ04_0984</name>
</gene>
<keyword evidence="1" id="KW-0732">Signal</keyword>
<dbReference type="AlphaFoldDB" id="A0A4V6PW64"/>
<accession>A0A4V6PW64</accession>
<comment type="caution">
    <text evidence="2">The sequence shown here is derived from an EMBL/GenBank/DDBJ whole genome shotgun (WGS) entry which is preliminary data.</text>
</comment>
<organism evidence="2 3">
    <name type="scientific">Algoriphagus boseongensis</name>
    <dbReference type="NCBI Taxonomy" id="1442587"/>
    <lineage>
        <taxon>Bacteria</taxon>
        <taxon>Pseudomonadati</taxon>
        <taxon>Bacteroidota</taxon>
        <taxon>Cytophagia</taxon>
        <taxon>Cytophagales</taxon>
        <taxon>Cyclobacteriaceae</taxon>
        <taxon>Algoriphagus</taxon>
    </lineage>
</organism>